<gene>
    <name evidence="2" type="primary">LOC108565104</name>
</gene>
<dbReference type="PANTHER" id="PTHR10974:SF4">
    <property type="entry name" value="PROTEIN CBG09258"/>
    <property type="match status" value="1"/>
</dbReference>
<evidence type="ECO:0000313" key="1">
    <source>
        <dbReference type="Proteomes" id="UP000695000"/>
    </source>
</evidence>
<protein>
    <submittedName>
        <fullName evidence="2">Uncharacterized protein LOC108565104</fullName>
    </submittedName>
</protein>
<sequence>MDNSIFKIKYSYLNTSKLSCCHSAPHRHCSILESSTKIHYENIKVRCLSHHQVIYMDYFHFIANSGKRAVKRISPNPKPLNVLVLILAGISNNQMNSSLPKTHKFIKQNFMVYKFNYVQPQRSFGNVAKALRSDLDIWEVYKKKGFVTAFAQDRNSWPLDGFDFNLRDFYNFAQEGILINDHCLGHRRTYDLVLEYASDFLKLRKSQPAFGVFHLETFRKQNLNAADEQFFDFLTDLYFHLKRDTVLFFFGDTNNENPFYYLLVPEDYLEEFPDVRYFLEVNSEARMVTFEDIYWTLRNFADPYQKEHLHTKNAKSQSLFQGVPSNRLCSEAGVEPDSCFCKKQSLFSLIFQKSA</sequence>
<keyword evidence="1" id="KW-1185">Reference proteome</keyword>
<evidence type="ECO:0000313" key="2">
    <source>
        <dbReference type="RefSeq" id="XP_017779886.1"/>
    </source>
</evidence>
<dbReference type="Pfam" id="PF02995">
    <property type="entry name" value="DUF229"/>
    <property type="match status" value="2"/>
</dbReference>
<proteinExistence type="predicted"/>
<reference evidence="2" key="1">
    <citation type="submission" date="2025-08" db="UniProtKB">
        <authorList>
            <consortium name="RefSeq"/>
        </authorList>
    </citation>
    <scope>IDENTIFICATION</scope>
    <source>
        <tissue evidence="2">Whole Larva</tissue>
    </source>
</reference>
<dbReference type="PANTHER" id="PTHR10974">
    <property type="entry name" value="FI08016P-RELATED"/>
    <property type="match status" value="1"/>
</dbReference>
<accession>A0ABM1MZ86</accession>
<name>A0ABM1MZ86_NICVS</name>
<dbReference type="RefSeq" id="XP_017779886.1">
    <property type="nucleotide sequence ID" value="XM_017924397.1"/>
</dbReference>
<dbReference type="Proteomes" id="UP000695000">
    <property type="component" value="Unplaced"/>
</dbReference>
<organism evidence="1 2">
    <name type="scientific">Nicrophorus vespilloides</name>
    <name type="common">Boreal carrion beetle</name>
    <dbReference type="NCBI Taxonomy" id="110193"/>
    <lineage>
        <taxon>Eukaryota</taxon>
        <taxon>Metazoa</taxon>
        <taxon>Ecdysozoa</taxon>
        <taxon>Arthropoda</taxon>
        <taxon>Hexapoda</taxon>
        <taxon>Insecta</taxon>
        <taxon>Pterygota</taxon>
        <taxon>Neoptera</taxon>
        <taxon>Endopterygota</taxon>
        <taxon>Coleoptera</taxon>
        <taxon>Polyphaga</taxon>
        <taxon>Staphyliniformia</taxon>
        <taxon>Silphidae</taxon>
        <taxon>Nicrophorinae</taxon>
        <taxon>Nicrophorus</taxon>
    </lineage>
</organism>
<dbReference type="GeneID" id="108565104"/>
<dbReference type="InterPro" id="IPR004245">
    <property type="entry name" value="DUF229"/>
</dbReference>